<dbReference type="EMBL" id="JADFTS010000007">
    <property type="protein sequence ID" value="KAF9597730.1"/>
    <property type="molecule type" value="Genomic_DNA"/>
</dbReference>
<dbReference type="SUPFAM" id="SSF54518">
    <property type="entry name" value="Tubby C-terminal domain-like"/>
    <property type="match status" value="1"/>
</dbReference>
<sequence>MTESSFVCPVNSEIPVDVFISRKRLGLSTRGDLLFTDASGNIVFRVDDHYHHQSSKSRKQVVHHLLDAQGNTLINISRNDCIDPSLAAATTAAASGSIQTLCHSSSTVGWQGCRGDSRECKDLIFKVKKSTLQSFLRKDLEVLLFGEYCGEPCPGLKIRGSTFHRSCTIYQGNSIIAQTSLLYKLHTVTIRRRRFRLTIFPGLFDHALLVALIVIFFNGSI</sequence>
<gene>
    <name evidence="3" type="ORF">IFM89_021217</name>
</gene>
<dbReference type="InterPro" id="IPR007612">
    <property type="entry name" value="LOR"/>
</dbReference>
<dbReference type="Proteomes" id="UP000631114">
    <property type="component" value="Unassembled WGS sequence"/>
</dbReference>
<dbReference type="PANTHER" id="PTHR31087:SF85">
    <property type="entry name" value="PROTEIN LURP-ONE-RELATED 7"/>
    <property type="match status" value="1"/>
</dbReference>
<keyword evidence="4" id="KW-1185">Reference proteome</keyword>
<dbReference type="InterPro" id="IPR025659">
    <property type="entry name" value="Tubby-like_C"/>
</dbReference>
<evidence type="ECO:0000256" key="1">
    <source>
        <dbReference type="ARBA" id="ARBA00005437"/>
    </source>
</evidence>
<evidence type="ECO:0000256" key="2">
    <source>
        <dbReference type="SAM" id="Phobius"/>
    </source>
</evidence>
<proteinExistence type="inferred from homology"/>
<comment type="similarity">
    <text evidence="1">Belongs to the LOR family.</text>
</comment>
<accession>A0A835LK15</accession>
<feature type="transmembrane region" description="Helical" evidence="2">
    <location>
        <begin position="197"/>
        <end position="217"/>
    </location>
</feature>
<protein>
    <submittedName>
        <fullName evidence="3">Uncharacterized protein</fullName>
    </submittedName>
</protein>
<dbReference type="InterPro" id="IPR038595">
    <property type="entry name" value="LOR_sf"/>
</dbReference>
<dbReference type="OrthoDB" id="770293at2759"/>
<organism evidence="3 4">
    <name type="scientific">Coptis chinensis</name>
    <dbReference type="NCBI Taxonomy" id="261450"/>
    <lineage>
        <taxon>Eukaryota</taxon>
        <taxon>Viridiplantae</taxon>
        <taxon>Streptophyta</taxon>
        <taxon>Embryophyta</taxon>
        <taxon>Tracheophyta</taxon>
        <taxon>Spermatophyta</taxon>
        <taxon>Magnoliopsida</taxon>
        <taxon>Ranunculales</taxon>
        <taxon>Ranunculaceae</taxon>
        <taxon>Coptidoideae</taxon>
        <taxon>Coptis</taxon>
    </lineage>
</organism>
<keyword evidence="2" id="KW-1133">Transmembrane helix</keyword>
<evidence type="ECO:0000313" key="3">
    <source>
        <dbReference type="EMBL" id="KAF9597730.1"/>
    </source>
</evidence>
<comment type="caution">
    <text evidence="3">The sequence shown here is derived from an EMBL/GenBank/DDBJ whole genome shotgun (WGS) entry which is preliminary data.</text>
</comment>
<reference evidence="3 4" key="1">
    <citation type="submission" date="2020-10" db="EMBL/GenBank/DDBJ databases">
        <title>The Coptis chinensis genome and diversification of protoberbering-type alkaloids.</title>
        <authorList>
            <person name="Wang B."/>
            <person name="Shu S."/>
            <person name="Song C."/>
            <person name="Liu Y."/>
        </authorList>
    </citation>
    <scope>NUCLEOTIDE SEQUENCE [LARGE SCALE GENOMIC DNA]</scope>
    <source>
        <strain evidence="3">HL-2020</strain>
        <tissue evidence="3">Leaf</tissue>
    </source>
</reference>
<dbReference type="AlphaFoldDB" id="A0A835LK15"/>
<dbReference type="Gene3D" id="2.40.160.200">
    <property type="entry name" value="LURP1-related"/>
    <property type="match status" value="1"/>
</dbReference>
<dbReference type="PANTHER" id="PTHR31087">
    <property type="match status" value="1"/>
</dbReference>
<keyword evidence="2" id="KW-0472">Membrane</keyword>
<name>A0A835LK15_9MAGN</name>
<dbReference type="Pfam" id="PF04525">
    <property type="entry name" value="LOR"/>
    <property type="match status" value="1"/>
</dbReference>
<keyword evidence="2" id="KW-0812">Transmembrane</keyword>
<evidence type="ECO:0000313" key="4">
    <source>
        <dbReference type="Proteomes" id="UP000631114"/>
    </source>
</evidence>